<reference evidence="1" key="1">
    <citation type="journal article" date="2010" name="Science">
        <title>Plasticity of animal genome architecture unmasked by rapid evolution of a pelagic tunicate.</title>
        <authorList>
            <person name="Denoeud F."/>
            <person name="Henriet S."/>
            <person name="Mungpakdee S."/>
            <person name="Aury J.M."/>
            <person name="Da Silva C."/>
            <person name="Brinkmann H."/>
            <person name="Mikhaleva J."/>
            <person name="Olsen L.C."/>
            <person name="Jubin C."/>
            <person name="Canestro C."/>
            <person name="Bouquet J.M."/>
            <person name="Danks G."/>
            <person name="Poulain J."/>
            <person name="Campsteijn C."/>
            <person name="Adamski M."/>
            <person name="Cross I."/>
            <person name="Yadetie F."/>
            <person name="Muffato M."/>
            <person name="Louis A."/>
            <person name="Butcher S."/>
            <person name="Tsagkogeorga G."/>
            <person name="Konrad A."/>
            <person name="Singh S."/>
            <person name="Jensen M.F."/>
            <person name="Cong E.H."/>
            <person name="Eikeseth-Otteraa H."/>
            <person name="Noel B."/>
            <person name="Anthouard V."/>
            <person name="Porcel B.M."/>
            <person name="Kachouri-Lafond R."/>
            <person name="Nishino A."/>
            <person name="Ugolini M."/>
            <person name="Chourrout P."/>
            <person name="Nishida H."/>
            <person name="Aasland R."/>
            <person name="Huzurbazar S."/>
            <person name="Westhof E."/>
            <person name="Delsuc F."/>
            <person name="Lehrach H."/>
            <person name="Reinhardt R."/>
            <person name="Weissenbach J."/>
            <person name="Roy S.W."/>
            <person name="Artiguenave F."/>
            <person name="Postlethwait J.H."/>
            <person name="Manak J.R."/>
            <person name="Thompson E.M."/>
            <person name="Jaillon O."/>
            <person name="Du Pasquier L."/>
            <person name="Boudinot P."/>
            <person name="Liberles D.A."/>
            <person name="Volff J.N."/>
            <person name="Philippe H."/>
            <person name="Lenhard B."/>
            <person name="Roest Crollius H."/>
            <person name="Wincker P."/>
            <person name="Chourrout D."/>
        </authorList>
    </citation>
    <scope>NUCLEOTIDE SEQUENCE [LARGE SCALE GENOMIC DNA]</scope>
</reference>
<feature type="non-terminal residue" evidence="1">
    <location>
        <position position="1"/>
    </location>
</feature>
<organism evidence="1">
    <name type="scientific">Oikopleura dioica</name>
    <name type="common">Tunicate</name>
    <dbReference type="NCBI Taxonomy" id="34765"/>
    <lineage>
        <taxon>Eukaryota</taxon>
        <taxon>Metazoa</taxon>
        <taxon>Chordata</taxon>
        <taxon>Tunicata</taxon>
        <taxon>Appendicularia</taxon>
        <taxon>Copelata</taxon>
        <taxon>Oikopleuridae</taxon>
        <taxon>Oikopleura</taxon>
    </lineage>
</organism>
<proteinExistence type="predicted"/>
<protein>
    <submittedName>
        <fullName evidence="1">Uncharacterized protein</fullName>
    </submittedName>
</protein>
<accession>E4Z417</accession>
<name>E4Z417_OIKDI</name>
<gene>
    <name evidence="1" type="ORF">GSOID_T00026136001</name>
</gene>
<evidence type="ECO:0000313" key="1">
    <source>
        <dbReference type="EMBL" id="CBY42445.1"/>
    </source>
</evidence>
<sequence>DPKVNCLGVNTYNADLSDNGFLSELGEGLEIVRVVSGRGLLPENDPAGEGVDYYDPYYGQMVYHKVGDTVRIGCKLGYSNAIGKDFSGAKCLCSMGNCAFSLNNAAYRCVPDTTAAIPVWQGGNFNYVKGVYDNFFIIKARIMNLMSVEKWEWDQYDHVTNEFAVSPEFWTSAKFTLFVFCPFDVTQGGLNSDGIINFPDFYSSEHSADGKLWSFLSREPTLLDKIVCSGGVCDSGNHYFKGYVGWSPNVNERGPMNIATDDFTCEIGILPEHRPTAIADLITNFDAFAGGNFDKMTNYLRSAPFKVSEL</sequence>
<dbReference type="EMBL" id="FN657168">
    <property type="protein sequence ID" value="CBY42445.1"/>
    <property type="molecule type" value="Genomic_DNA"/>
</dbReference>
<dbReference type="AlphaFoldDB" id="E4Z417"/>
<dbReference type="Proteomes" id="UP000011014">
    <property type="component" value="Unassembled WGS sequence"/>
</dbReference>